<feature type="domain" description="N-acetyltransferase" evidence="1">
    <location>
        <begin position="1"/>
        <end position="137"/>
    </location>
</feature>
<dbReference type="InterPro" id="IPR016181">
    <property type="entry name" value="Acyl_CoA_acyltransferase"/>
</dbReference>
<evidence type="ECO:0000313" key="2">
    <source>
        <dbReference type="EMBL" id="EAS50876.1"/>
    </source>
</evidence>
<dbReference type="SUPFAM" id="SSF55729">
    <property type="entry name" value="Acyl-CoA N-acyltransferases (Nat)"/>
    <property type="match status" value="1"/>
</dbReference>
<evidence type="ECO:0000259" key="1">
    <source>
        <dbReference type="PROSITE" id="PS51186"/>
    </source>
</evidence>
<gene>
    <name evidence="2" type="ORF">SI859A1_01002</name>
</gene>
<dbReference type="BioCyc" id="AURANTIMONAS:SI859A1_01002-MONOMER"/>
<dbReference type="CDD" id="cd04301">
    <property type="entry name" value="NAT_SF"/>
    <property type="match status" value="1"/>
</dbReference>
<dbReference type="Gene3D" id="3.40.630.30">
    <property type="match status" value="1"/>
</dbReference>
<comment type="caution">
    <text evidence="2">The sequence shown here is derived from an EMBL/GenBank/DDBJ whole genome shotgun (WGS) entry which is preliminary data.</text>
</comment>
<reference evidence="2 3" key="1">
    <citation type="journal article" date="2008" name="Appl. Environ. Microbiol.">
        <title>Genomic insights into Mn(II) oxidation by the marine alphaproteobacterium Aurantimonas sp. strain SI85-9A1.</title>
        <authorList>
            <person name="Dick G.J."/>
            <person name="Podell S."/>
            <person name="Johnson H.A."/>
            <person name="Rivera-Espinoza Y."/>
            <person name="Bernier-Latmani R."/>
            <person name="McCarthy J.K."/>
            <person name="Torpey J.W."/>
            <person name="Clement B.G."/>
            <person name="Gaasterland T."/>
            <person name="Tebo B.M."/>
        </authorList>
    </citation>
    <scope>NUCLEOTIDE SEQUENCE [LARGE SCALE GENOMIC DNA]</scope>
    <source>
        <strain evidence="2 3">SI85-9A1</strain>
    </source>
</reference>
<organism evidence="2 3">
    <name type="scientific">Aurantimonas manganoxydans (strain ATCC BAA-1229 / DSM 21871 / SI85-9A1)</name>
    <dbReference type="NCBI Taxonomy" id="287752"/>
    <lineage>
        <taxon>Bacteria</taxon>
        <taxon>Pseudomonadati</taxon>
        <taxon>Pseudomonadota</taxon>
        <taxon>Alphaproteobacteria</taxon>
        <taxon>Hyphomicrobiales</taxon>
        <taxon>Aurantimonadaceae</taxon>
        <taxon>Aurantimonas</taxon>
    </lineage>
</organism>
<dbReference type="RefSeq" id="WP_009208865.1">
    <property type="nucleotide sequence ID" value="NZ_BBWP01000022.1"/>
</dbReference>
<evidence type="ECO:0000313" key="3">
    <source>
        <dbReference type="Proteomes" id="UP000000321"/>
    </source>
</evidence>
<accession>Q1YJJ7</accession>
<dbReference type="GO" id="GO:0016747">
    <property type="term" value="F:acyltransferase activity, transferring groups other than amino-acyl groups"/>
    <property type="evidence" value="ECO:0007669"/>
    <property type="project" value="InterPro"/>
</dbReference>
<dbReference type="AlphaFoldDB" id="Q1YJJ7"/>
<dbReference type="Pfam" id="PF00583">
    <property type="entry name" value="Acetyltransf_1"/>
    <property type="match status" value="1"/>
</dbReference>
<keyword evidence="2" id="KW-0808">Transferase</keyword>
<proteinExistence type="predicted"/>
<dbReference type="Proteomes" id="UP000000321">
    <property type="component" value="Unassembled WGS sequence"/>
</dbReference>
<name>Q1YJJ7_AURMS</name>
<keyword evidence="3" id="KW-1185">Reference proteome</keyword>
<dbReference type="InterPro" id="IPR000182">
    <property type="entry name" value="GNAT_dom"/>
</dbReference>
<dbReference type="EMBL" id="AAPJ01000002">
    <property type="protein sequence ID" value="EAS50876.1"/>
    <property type="molecule type" value="Genomic_DNA"/>
</dbReference>
<dbReference type="PROSITE" id="PS51186">
    <property type="entry name" value="GNAT"/>
    <property type="match status" value="1"/>
</dbReference>
<dbReference type="HOGENOM" id="CLU_115862_1_1_5"/>
<protein>
    <submittedName>
        <fullName evidence="2">Putative acetyltransferase</fullName>
    </submittedName>
</protein>
<sequence>MDIRQVEMADDETRSRIVAPLAELATRADFAMSPRFLTLALSDAAGIDGGLIAQIYWNWLHIEVLAVPERHRDAGLGRRLVERAEAIARDAALRGVWVDTYSFQSPGFYEAMGYRPFGRLPDYPEGEERIFYAKIFGDQTQTAGEA</sequence>